<dbReference type="EC" id="2.7.7.1" evidence="4 5"/>
<evidence type="ECO:0000313" key="8">
    <source>
        <dbReference type="EMBL" id="MBS3059112.1"/>
    </source>
</evidence>
<evidence type="ECO:0000256" key="2">
    <source>
        <dbReference type="ARBA" id="ARBA00022679"/>
    </source>
</evidence>
<feature type="domain" description="Cytidyltransferase-like" evidence="6">
    <location>
        <begin position="5"/>
        <end position="120"/>
    </location>
</feature>
<dbReference type="GO" id="GO:0009435">
    <property type="term" value="P:NAD+ biosynthetic process"/>
    <property type="evidence" value="ECO:0007669"/>
    <property type="project" value="UniProtKB-UniRule"/>
</dbReference>
<evidence type="ECO:0000313" key="9">
    <source>
        <dbReference type="Proteomes" id="UP000577419"/>
    </source>
</evidence>
<protein>
    <recommendedName>
        <fullName evidence="4 5">Nicotinamide-nucleotide adenylyltransferase</fullName>
        <ecNumber evidence="4 5">2.7.7.1</ecNumber>
    </recommendedName>
    <alternativeName>
        <fullName evidence="4">NAD(+) diphosphorylase</fullName>
    </alternativeName>
    <alternativeName>
        <fullName evidence="4">NAD(+) pyrophosphorylase</fullName>
    </alternativeName>
    <alternativeName>
        <fullName evidence="4">NMN adenylyltransferase</fullName>
    </alternativeName>
</protein>
<evidence type="ECO:0000256" key="3">
    <source>
        <dbReference type="ARBA" id="ARBA00022695"/>
    </source>
</evidence>
<dbReference type="InterPro" id="IPR014729">
    <property type="entry name" value="Rossmann-like_a/b/a_fold"/>
</dbReference>
<dbReference type="PANTHER" id="PTHR21342:SF0">
    <property type="entry name" value="BIFUNCTIONAL NMN ADENYLYLTRANSFERASE_NUDIX HYDROLASE"/>
    <property type="match status" value="1"/>
</dbReference>
<keyword evidence="4" id="KW-0963">Cytoplasm</keyword>
<keyword evidence="2 4" id="KW-0808">Transferase</keyword>
<evidence type="ECO:0000256" key="4">
    <source>
        <dbReference type="HAMAP-Rule" id="MF_00243"/>
    </source>
</evidence>
<dbReference type="GO" id="GO:0005737">
    <property type="term" value="C:cytoplasm"/>
    <property type="evidence" value="ECO:0007669"/>
    <property type="project" value="UniProtKB-SubCell"/>
</dbReference>
<dbReference type="NCBIfam" id="TIGR01527">
    <property type="entry name" value="arch_NMN_Atrans"/>
    <property type="match status" value="1"/>
</dbReference>
<gene>
    <name evidence="7" type="ORF">HA237_04235</name>
    <name evidence="8" type="ORF">J4224_01665</name>
</gene>
<comment type="catalytic activity">
    <reaction evidence="4">
        <text>beta-nicotinamide D-ribonucleotide + ATP + H(+) = diphosphate + NAD(+)</text>
        <dbReference type="Rhea" id="RHEA:21360"/>
        <dbReference type="ChEBI" id="CHEBI:14649"/>
        <dbReference type="ChEBI" id="CHEBI:15378"/>
        <dbReference type="ChEBI" id="CHEBI:30616"/>
        <dbReference type="ChEBI" id="CHEBI:33019"/>
        <dbReference type="ChEBI" id="CHEBI:57540"/>
        <dbReference type="EC" id="2.7.7.1"/>
    </reaction>
</comment>
<organism evidence="7 9">
    <name type="scientific">Candidatus Iainarchaeum sp</name>
    <dbReference type="NCBI Taxonomy" id="3101447"/>
    <lineage>
        <taxon>Archaea</taxon>
        <taxon>Candidatus Iainarchaeota</taxon>
        <taxon>Candidatus Iainarchaeia</taxon>
        <taxon>Candidatus Iainarchaeales</taxon>
        <taxon>Candidatus Iainarchaeaceae</taxon>
        <taxon>Candidatus Iainarchaeum</taxon>
    </lineage>
</organism>
<sequence length="172" mass="19450">MKRALIVGRFQPYHSGHHEAIKNILKEADELIIVVGSSDESHKAENPFTAGERIEMISIALKEKKLFEKCFIIPVADVHENSIWVSKIKSYCPKFDVVYTNNPLVKQLFETSGLEVKKMVSKLKDVDGVKIRKAILSGDEWSGLVPDAVKDYLKKIKAAERISAIVEKEQKE</sequence>
<dbReference type="InterPro" id="IPR004821">
    <property type="entry name" value="Cyt_trans-like"/>
</dbReference>
<comment type="pathway">
    <text evidence="4">Cofactor biosynthesis; NAD(+) biosynthesis; NAD(+) from nicotinamide D-ribonucleotide: step 1/1.</text>
</comment>
<dbReference type="AlphaFoldDB" id="A0A7J4ISQ1"/>
<comment type="subcellular location">
    <subcellularLocation>
        <location evidence="4">Cytoplasm</location>
    </subcellularLocation>
</comment>
<dbReference type="SUPFAM" id="SSF52374">
    <property type="entry name" value="Nucleotidylyl transferase"/>
    <property type="match status" value="1"/>
</dbReference>
<evidence type="ECO:0000259" key="6">
    <source>
        <dbReference type="Pfam" id="PF01467"/>
    </source>
</evidence>
<dbReference type="NCBIfam" id="TIGR00125">
    <property type="entry name" value="cyt_tran_rel"/>
    <property type="match status" value="1"/>
</dbReference>
<dbReference type="GO" id="GO:0000309">
    <property type="term" value="F:nicotinamide-nucleotide adenylyltransferase activity"/>
    <property type="evidence" value="ECO:0007669"/>
    <property type="project" value="UniProtKB-UniRule"/>
</dbReference>
<dbReference type="EMBL" id="DUFG01000019">
    <property type="protein sequence ID" value="HIH08551.1"/>
    <property type="molecule type" value="Genomic_DNA"/>
</dbReference>
<evidence type="ECO:0000256" key="1">
    <source>
        <dbReference type="ARBA" id="ARBA00010124"/>
    </source>
</evidence>
<dbReference type="Pfam" id="PF01467">
    <property type="entry name" value="CTP_transf_like"/>
    <property type="match status" value="1"/>
</dbReference>
<dbReference type="Proteomes" id="UP000577419">
    <property type="component" value="Unassembled WGS sequence"/>
</dbReference>
<keyword evidence="4" id="KW-0662">Pyridine nucleotide biosynthesis</keyword>
<dbReference type="Proteomes" id="UP000683213">
    <property type="component" value="Unassembled WGS sequence"/>
</dbReference>
<dbReference type="Gene3D" id="3.40.50.620">
    <property type="entry name" value="HUPs"/>
    <property type="match status" value="1"/>
</dbReference>
<comment type="similarity">
    <text evidence="1 4">Belongs to the archaeal NMN adenylyltransferase family.</text>
</comment>
<evidence type="ECO:0000313" key="7">
    <source>
        <dbReference type="EMBL" id="HIH08551.1"/>
    </source>
</evidence>
<reference evidence="8" key="3">
    <citation type="submission" date="2021-05" db="EMBL/GenBank/DDBJ databases">
        <title>Protein family content uncovers lineage relationships and bacterial pathway maintenance mechanisms in DPANN archaea.</title>
        <authorList>
            <person name="Castelle C.J."/>
            <person name="Meheust R."/>
            <person name="Jaffe A.L."/>
            <person name="Seitz K."/>
            <person name="Gong X."/>
            <person name="Baker B.J."/>
            <person name="Banfield J.F."/>
        </authorList>
    </citation>
    <scope>NUCLEOTIDE SEQUENCE</scope>
    <source>
        <strain evidence="8">RIFCSPHIGHO2_01_FULL_GW2011_AR10_43_9</strain>
    </source>
</reference>
<dbReference type="PANTHER" id="PTHR21342">
    <property type="entry name" value="PHOSPHOPANTETHEINE ADENYLYLTRANSFERASE"/>
    <property type="match status" value="1"/>
</dbReference>
<accession>A0A7J4ISQ1</accession>
<keyword evidence="4" id="KW-0520">NAD</keyword>
<evidence type="ECO:0000256" key="5">
    <source>
        <dbReference type="NCBIfam" id="TIGR01527"/>
    </source>
</evidence>
<dbReference type="UniPathway" id="UPA00253">
    <property type="reaction ID" value="UER00600"/>
</dbReference>
<dbReference type="InterPro" id="IPR006418">
    <property type="entry name" value="NMN_Atrans_arc"/>
</dbReference>
<dbReference type="EMBL" id="JAGVWF010000023">
    <property type="protein sequence ID" value="MBS3059112.1"/>
    <property type="molecule type" value="Genomic_DNA"/>
</dbReference>
<dbReference type="GO" id="GO:0005524">
    <property type="term" value="F:ATP binding"/>
    <property type="evidence" value="ECO:0007669"/>
    <property type="project" value="UniProtKB-KW"/>
</dbReference>
<proteinExistence type="inferred from homology"/>
<dbReference type="HAMAP" id="MF_00243">
    <property type="entry name" value="NMN_adenylyltr"/>
    <property type="match status" value="1"/>
</dbReference>
<name>A0A7J4ISQ1_9ARCH</name>
<keyword evidence="4" id="KW-0067">ATP-binding</keyword>
<reference evidence="7" key="1">
    <citation type="journal article" date="2020" name="bioRxiv">
        <title>A rank-normalized archaeal taxonomy based on genome phylogeny resolves widespread incomplete and uneven classifications.</title>
        <authorList>
            <person name="Rinke C."/>
            <person name="Chuvochina M."/>
            <person name="Mussig A.J."/>
            <person name="Chaumeil P.-A."/>
            <person name="Waite D.W."/>
            <person name="Whitman W.B."/>
            <person name="Parks D.H."/>
            <person name="Hugenholtz P."/>
        </authorList>
    </citation>
    <scope>NUCLEOTIDE SEQUENCE</scope>
    <source>
        <strain evidence="7">UBA10011</strain>
    </source>
</reference>
<dbReference type="NCBIfam" id="NF002243">
    <property type="entry name" value="PRK01153.1"/>
    <property type="match status" value="1"/>
</dbReference>
<keyword evidence="4" id="KW-0547">Nucleotide-binding</keyword>
<reference evidence="8" key="2">
    <citation type="submission" date="2021-03" db="EMBL/GenBank/DDBJ databases">
        <authorList>
            <person name="Jaffe A."/>
        </authorList>
    </citation>
    <scope>NUCLEOTIDE SEQUENCE</scope>
    <source>
        <strain evidence="8">RIFCSPHIGHO2_01_FULL_GW2011_AR10_43_9</strain>
    </source>
</reference>
<comment type="caution">
    <text evidence="7">The sequence shown here is derived from an EMBL/GenBank/DDBJ whole genome shotgun (WGS) entry which is preliminary data.</text>
</comment>
<keyword evidence="3 4" id="KW-0548">Nucleotidyltransferase</keyword>